<dbReference type="InterPro" id="IPR036701">
    <property type="entry name" value="RraB-like_sf"/>
</dbReference>
<keyword evidence="4" id="KW-1185">Reference proteome</keyword>
<evidence type="ECO:0000313" key="4">
    <source>
        <dbReference type="Proteomes" id="UP000251692"/>
    </source>
</evidence>
<comment type="caution">
    <text evidence="3">The sequence shown here is derived from an EMBL/GenBank/DDBJ whole genome shotgun (WGS) entry which is preliminary data.</text>
</comment>
<reference evidence="3 4" key="1">
    <citation type="submission" date="2018-06" db="EMBL/GenBank/DDBJ databases">
        <authorList>
            <person name="Liu Z.-W."/>
        </authorList>
    </citation>
    <scope>NUCLEOTIDE SEQUENCE [LARGE SCALE GENOMIC DNA]</scope>
    <source>
        <strain evidence="3 4">2b14</strain>
    </source>
</reference>
<evidence type="ECO:0000313" key="3">
    <source>
        <dbReference type="EMBL" id="RAU83024.1"/>
    </source>
</evidence>
<sequence length="268" mass="31178">MSAVLFYVKFSMSQHHTPAWEVYFCHIEEFPAFVSTDLGVATVAPLKDKPNLIEVVVALKTTDETGFPEAEEWHMLEKIEDTLVQLLEAKLNVTFVGKTLYSGKRSFYFYGDRILLLDGYVSEVMEKYPDYMLLAQATEDPDWNIYFGFLYPDAESMQRIRNSQMLQLMEEQGDQPFVPRKITHWLYFKTASGRDATWKALQQQNFKLEERAQRTDTQKGLEYKLVVYRDDKADEESIEEISSILWQLASQQNGEYDGWEALTIPENA</sequence>
<evidence type="ECO:0000259" key="1">
    <source>
        <dbReference type="Pfam" id="PF05117"/>
    </source>
</evidence>
<dbReference type="Pfam" id="PF06877">
    <property type="entry name" value="RraB"/>
    <property type="match status" value="1"/>
</dbReference>
<gene>
    <name evidence="3" type="ORF">DP923_07255</name>
</gene>
<dbReference type="InterPro" id="IPR016097">
    <property type="entry name" value="DUF695"/>
</dbReference>
<dbReference type="Proteomes" id="UP000251692">
    <property type="component" value="Unassembled WGS sequence"/>
</dbReference>
<organism evidence="3 4">
    <name type="scientific">Pontibacter arcticus</name>
    <dbReference type="NCBI Taxonomy" id="2080288"/>
    <lineage>
        <taxon>Bacteria</taxon>
        <taxon>Pseudomonadati</taxon>
        <taxon>Bacteroidota</taxon>
        <taxon>Cytophagia</taxon>
        <taxon>Cytophagales</taxon>
        <taxon>Hymenobacteraceae</taxon>
        <taxon>Pontibacter</taxon>
    </lineage>
</organism>
<protein>
    <submittedName>
        <fullName evidence="3">DUF695 domain-containing protein</fullName>
    </submittedName>
</protein>
<name>A0A364RFG8_9BACT</name>
<reference evidence="3 4" key="2">
    <citation type="submission" date="2018-07" db="EMBL/GenBank/DDBJ databases">
        <title>Pontibacter sp. 2b14 genomic sequence and assembly.</title>
        <authorList>
            <person name="Du Z.-J."/>
        </authorList>
    </citation>
    <scope>NUCLEOTIDE SEQUENCE [LARGE SCALE GENOMIC DNA]</scope>
    <source>
        <strain evidence="3 4">2b14</strain>
    </source>
</reference>
<dbReference type="Pfam" id="PF05117">
    <property type="entry name" value="DUF695"/>
    <property type="match status" value="1"/>
</dbReference>
<proteinExistence type="predicted"/>
<accession>A0A364RFG8</accession>
<dbReference type="SUPFAM" id="SSF89946">
    <property type="entry name" value="Hypothetical protein VC0424"/>
    <property type="match status" value="1"/>
</dbReference>
<evidence type="ECO:0000259" key="2">
    <source>
        <dbReference type="Pfam" id="PF06877"/>
    </source>
</evidence>
<feature type="domain" description="Regulator of ribonuclease activity B" evidence="2">
    <location>
        <begin position="160"/>
        <end position="260"/>
    </location>
</feature>
<dbReference type="AlphaFoldDB" id="A0A364RFG8"/>
<dbReference type="InterPro" id="IPR009671">
    <property type="entry name" value="RraB_dom"/>
</dbReference>
<dbReference type="Gene3D" id="3.30.70.970">
    <property type="entry name" value="RraB-like"/>
    <property type="match status" value="1"/>
</dbReference>
<dbReference type="EMBL" id="QMDV01000002">
    <property type="protein sequence ID" value="RAU83024.1"/>
    <property type="molecule type" value="Genomic_DNA"/>
</dbReference>
<feature type="domain" description="DUF695" evidence="1">
    <location>
        <begin position="20"/>
        <end position="151"/>
    </location>
</feature>